<dbReference type="GeneID" id="111310950"/>
<dbReference type="GO" id="GO:0005886">
    <property type="term" value="C:plasma membrane"/>
    <property type="evidence" value="ECO:0007669"/>
    <property type="project" value="TreeGrafter"/>
</dbReference>
<dbReference type="InterPro" id="IPR004864">
    <property type="entry name" value="LEA_2"/>
</dbReference>
<keyword evidence="2 5" id="KW-0812">Transmembrane</keyword>
<proteinExistence type="predicted"/>
<sequence>RSLSCHPNSPRSNKVPQPTLWLSCGCDSRPSKILLKITSTAVVGTGLGVLIFWLIFRPHWIDVHVTGVSLTEFNFIKNNTLNYNLVVNMTVHNPDGRVGIYYDLINASAYYEDQQFDTRTLTRFYQGHKNTSSLNLVFRGQHVSLGAEEPSKFNKEPTNGLYSIDVKLYLRIRLKLGRTKTSTLKPKISCDLKVPLSSGDGSFAGAFEITECDWDI</sequence>
<evidence type="ECO:0000313" key="7">
    <source>
        <dbReference type="Proteomes" id="UP000515121"/>
    </source>
</evidence>
<keyword evidence="7" id="KW-1185">Reference proteome</keyword>
<dbReference type="AlphaFoldDB" id="A0A6P6AMN2"/>
<evidence type="ECO:0000313" key="8">
    <source>
        <dbReference type="RefSeq" id="XP_022766060.1"/>
    </source>
</evidence>
<dbReference type="GO" id="GO:0098542">
    <property type="term" value="P:defense response to other organism"/>
    <property type="evidence" value="ECO:0007669"/>
    <property type="project" value="InterPro"/>
</dbReference>
<dbReference type="OrthoDB" id="1889094at2759"/>
<keyword evidence="3 5" id="KW-1133">Transmembrane helix</keyword>
<gene>
    <name evidence="8" type="primary">LOC111310950</name>
</gene>
<dbReference type="Pfam" id="PF03168">
    <property type="entry name" value="LEA_2"/>
    <property type="match status" value="1"/>
</dbReference>
<reference evidence="8" key="1">
    <citation type="submission" date="2025-08" db="UniProtKB">
        <authorList>
            <consortium name="RefSeq"/>
        </authorList>
    </citation>
    <scope>IDENTIFICATION</scope>
    <source>
        <tissue evidence="8">Fruit stalk</tissue>
    </source>
</reference>
<comment type="subcellular location">
    <subcellularLocation>
        <location evidence="1">Membrane</location>
        <topology evidence="1">Single-pass membrane protein</topology>
    </subcellularLocation>
</comment>
<evidence type="ECO:0000259" key="6">
    <source>
        <dbReference type="Pfam" id="PF03168"/>
    </source>
</evidence>
<evidence type="ECO:0000256" key="4">
    <source>
        <dbReference type="ARBA" id="ARBA00023136"/>
    </source>
</evidence>
<evidence type="ECO:0000256" key="1">
    <source>
        <dbReference type="ARBA" id="ARBA00004167"/>
    </source>
</evidence>
<dbReference type="InterPro" id="IPR044839">
    <property type="entry name" value="NDR1-like"/>
</dbReference>
<dbReference type="PANTHER" id="PTHR31415">
    <property type="entry name" value="OS05G0367900 PROTEIN"/>
    <property type="match status" value="1"/>
</dbReference>
<dbReference type="Proteomes" id="UP000515121">
    <property type="component" value="Unplaced"/>
</dbReference>
<evidence type="ECO:0000256" key="5">
    <source>
        <dbReference type="SAM" id="Phobius"/>
    </source>
</evidence>
<feature type="transmembrane region" description="Helical" evidence="5">
    <location>
        <begin position="33"/>
        <end position="56"/>
    </location>
</feature>
<accession>A0A6P6AMN2</accession>
<dbReference type="GO" id="GO:0009506">
    <property type="term" value="C:plasmodesma"/>
    <property type="evidence" value="ECO:0007669"/>
    <property type="project" value="TreeGrafter"/>
</dbReference>
<feature type="non-terminal residue" evidence="8">
    <location>
        <position position="1"/>
    </location>
</feature>
<protein>
    <submittedName>
        <fullName evidence="8">NDR1/HIN1-like protein 10</fullName>
    </submittedName>
</protein>
<evidence type="ECO:0000256" key="3">
    <source>
        <dbReference type="ARBA" id="ARBA00022989"/>
    </source>
</evidence>
<organism evidence="7 8">
    <name type="scientific">Durio zibethinus</name>
    <name type="common">Durian</name>
    <dbReference type="NCBI Taxonomy" id="66656"/>
    <lineage>
        <taxon>Eukaryota</taxon>
        <taxon>Viridiplantae</taxon>
        <taxon>Streptophyta</taxon>
        <taxon>Embryophyta</taxon>
        <taxon>Tracheophyta</taxon>
        <taxon>Spermatophyta</taxon>
        <taxon>Magnoliopsida</taxon>
        <taxon>eudicotyledons</taxon>
        <taxon>Gunneridae</taxon>
        <taxon>Pentapetalae</taxon>
        <taxon>rosids</taxon>
        <taxon>malvids</taxon>
        <taxon>Malvales</taxon>
        <taxon>Malvaceae</taxon>
        <taxon>Helicteroideae</taxon>
        <taxon>Durio</taxon>
    </lineage>
</organism>
<dbReference type="PANTHER" id="PTHR31415:SF4">
    <property type="entry name" value="NDR1_HIN1-LIKE PROTEIN 3"/>
    <property type="match status" value="1"/>
</dbReference>
<feature type="domain" description="Late embryogenesis abundant protein LEA-2 subgroup" evidence="6">
    <location>
        <begin position="89"/>
        <end position="182"/>
    </location>
</feature>
<dbReference type="RefSeq" id="XP_022766060.1">
    <property type="nucleotide sequence ID" value="XM_022910325.1"/>
</dbReference>
<evidence type="ECO:0000256" key="2">
    <source>
        <dbReference type="ARBA" id="ARBA00022692"/>
    </source>
</evidence>
<name>A0A6P6AMN2_DURZI</name>
<keyword evidence="4 5" id="KW-0472">Membrane</keyword>
<dbReference type="KEGG" id="dzi:111310950"/>